<feature type="compositionally biased region" description="Pro residues" evidence="1">
    <location>
        <begin position="165"/>
        <end position="175"/>
    </location>
</feature>
<keyword evidence="3" id="KW-1185">Reference proteome</keyword>
<reference evidence="2 3" key="1">
    <citation type="submission" date="2018-11" db="EMBL/GenBank/DDBJ databases">
        <title>Trebonia kvetii gen.nov., sp.nov., a novel acidophilic actinobacterium, and proposal of the new actinobacterial family Treboniaceae fam. nov.</title>
        <authorList>
            <person name="Rapoport D."/>
            <person name="Sagova-Mareckova M."/>
            <person name="Sedlacek I."/>
            <person name="Provaznik J."/>
            <person name="Kralova S."/>
            <person name="Pavlinic D."/>
            <person name="Benes V."/>
            <person name="Kopecky J."/>
        </authorList>
    </citation>
    <scope>NUCLEOTIDE SEQUENCE [LARGE SCALE GENOMIC DNA]</scope>
    <source>
        <strain evidence="2 3">15Tr583</strain>
    </source>
</reference>
<proteinExistence type="predicted"/>
<feature type="compositionally biased region" description="Pro residues" evidence="1">
    <location>
        <begin position="1"/>
        <end position="10"/>
    </location>
</feature>
<evidence type="ECO:0000313" key="3">
    <source>
        <dbReference type="Proteomes" id="UP000460272"/>
    </source>
</evidence>
<feature type="compositionally biased region" description="Low complexity" evidence="1">
    <location>
        <begin position="11"/>
        <end position="24"/>
    </location>
</feature>
<sequence length="1529" mass="159476">MTDQPPPAAPDSPGAPDSLAAPDSPGEHSALAPGDEIVIARLPLAAGVPVLLLPVRIETRFVSHPAVTVKGQSGGPSLLVRVYPDTISVSSFEPELTTDEVTAGQAYWDLLWRAGLPPAADAAQAPWRVLAGAYTPQRAAWIAQAMTPVNLADQPAAPTPDGEQPSPPPSYPDPPGRASSYEKAPAASGLPDAWTVFLYRGGQVTAYPGAPIPASLPVGLTPHDGTLPDGLPVDAGMRWLVDFAEAVKVGMGLTIPLTPADLKAGFDRIVVLGVRGGKQDGPGNAQFANLLGAHHYTDGLAFVPQGTPTNNTPDAAAGYSRKDPDYTVSFAVERSAPLTGDPAADGPVAAGLLGLPTQVFDHVQYADGHGVANGRAMLTALWPATLGYAMDQMFAPVFSAEALDMARRYALASAVPRGALPALRAGTNPYGLLPATSLAAYPDAPVQTLAGPDPEAALVGFLKPLLAVWESSVAGAPHVGASADPDQDLMQVLGMDASSMDFRARQVIGDDAMWNLLRFTVVALDEWWPEHLARGRALLDTLGLTGWDPRVIHTSMGRASYPVPYPAVQDGPLSEQAPLTADADVGGTLVNYITWIRNASLEDLRAENYPGPAPTSVLYRVLRQSMLREYVTLAGRAQVASGVLQASALRETELVNVRQATVTVTPWDILARPVTVGSAITWGQYLHDLDPPPESRFARLAELRASLGTLATLPTAELDRLLTETLDACSHRIDVWVSAIANSILARQRGAQPAESAPTLHLGGYGWVENVRPAAAAATVTGADAKAVTLLDDHRRRQLPEQDWAALRPVRQPASDNGGFVHAPSMTQAAAGAVLRSGYLTHRATPDEPMLAIDLSSDRTRAALWLLDGVRQGQSLGALTGYQFEESLHEAGLDVYIQPFRDKYPLIGDELTPTSPVSTDVTPSQVVDGVKLHAGWQAGDLTPGANWGTGLPAPSPPGNDTQLAVLGFVAALDDMMDALADLSLAESVYQIMRGNFGRSGGMLDAVSRGDHPPQPDLVDTPQAGLDVAHRLMLLFAGPPPEVPAWSGTGGPRAAAEPWLDAWLAGRLPEPDTVRCTVSYSESGSAQRSVISLRDLGIGPLDLLAHADAADRPQRSELENRIAYAAAPPAGAQSVSISYDTTGLPSGTVGFPDVLVVAGALRDMLNAATPLRPQDFALPEADAAAAGGSTDAAELSTRAAALVQRLTDDIQTLTTAIAGLPGAPQPVRDALLAASGYGVTGSVPAANGDDADLTAQATAVLGELRTRLTTAGQTALPSADPDAARAVISAILGGAVLVLPRLTPPDAATLQSGFAQSAAMRAVDPTALDRWLLQLSHLRPAAERLDLAMSASQLLGAPRPDPIDLAQLPVTADDRWLGLPVVPGSPPAQGRVAIEAVTAGDPASQSPFAGLLLDQWLERIPSATATAGVSFHYEDPKARAPQAMLLAVCPDGRELWDLALLRAIVEETLGLAKARAVDLASIQEAGQILPALYFPFNLAGATPATHFVAVEEGHAITGLSASTSAGTGAG</sequence>
<accession>A0A6P2C2M0</accession>
<dbReference type="EMBL" id="RPFW01000002">
    <property type="protein sequence ID" value="TVZ05438.1"/>
    <property type="molecule type" value="Genomic_DNA"/>
</dbReference>
<gene>
    <name evidence="2" type="ORF">EAS64_12885</name>
</gene>
<feature type="region of interest" description="Disordered" evidence="1">
    <location>
        <begin position="152"/>
        <end position="184"/>
    </location>
</feature>
<dbReference type="RefSeq" id="WP_145853140.1">
    <property type="nucleotide sequence ID" value="NZ_RPFW01000002.1"/>
</dbReference>
<organism evidence="2 3">
    <name type="scientific">Trebonia kvetii</name>
    <dbReference type="NCBI Taxonomy" id="2480626"/>
    <lineage>
        <taxon>Bacteria</taxon>
        <taxon>Bacillati</taxon>
        <taxon>Actinomycetota</taxon>
        <taxon>Actinomycetes</taxon>
        <taxon>Streptosporangiales</taxon>
        <taxon>Treboniaceae</taxon>
        <taxon>Trebonia</taxon>
    </lineage>
</organism>
<dbReference type="OrthoDB" id="9757728at2"/>
<evidence type="ECO:0000313" key="2">
    <source>
        <dbReference type="EMBL" id="TVZ05438.1"/>
    </source>
</evidence>
<comment type="caution">
    <text evidence="2">The sequence shown here is derived from an EMBL/GenBank/DDBJ whole genome shotgun (WGS) entry which is preliminary data.</text>
</comment>
<evidence type="ECO:0000256" key="1">
    <source>
        <dbReference type="SAM" id="MobiDB-lite"/>
    </source>
</evidence>
<dbReference type="Proteomes" id="UP000460272">
    <property type="component" value="Unassembled WGS sequence"/>
</dbReference>
<protein>
    <submittedName>
        <fullName evidence="2">Uncharacterized protein</fullName>
    </submittedName>
</protein>
<name>A0A6P2C2M0_9ACTN</name>
<feature type="region of interest" description="Disordered" evidence="1">
    <location>
        <begin position="1"/>
        <end position="30"/>
    </location>
</feature>